<feature type="compositionally biased region" description="Low complexity" evidence="1">
    <location>
        <begin position="43"/>
        <end position="57"/>
    </location>
</feature>
<reference evidence="2" key="1">
    <citation type="submission" date="2023-11" db="EMBL/GenBank/DDBJ databases">
        <authorList>
            <person name="De Vega J J."/>
            <person name="De Vega J J."/>
        </authorList>
    </citation>
    <scope>NUCLEOTIDE SEQUENCE</scope>
</reference>
<name>A0AAD2GRP2_9AGAR</name>
<dbReference type="AlphaFoldDB" id="A0AAD2GRP2"/>
<sequence length="166" mass="17119">MSTTTTQPTQTTQAHGVHPSAIGSNTVPPQTSRDDVAAPTQETPSASGPAPTGSASGDVSSTNNAADDSTKPPGSGEVYPEQKHAGAVGYGPNYNQKPGFADKVTALKEQVVGKVTKNPELVTKGHDRWTGELKKKELDADAVSLHFKAAGSLLRSGEGPGPFRQS</sequence>
<organism evidence="2 3">
    <name type="scientific">Mycena citricolor</name>
    <dbReference type="NCBI Taxonomy" id="2018698"/>
    <lineage>
        <taxon>Eukaryota</taxon>
        <taxon>Fungi</taxon>
        <taxon>Dikarya</taxon>
        <taxon>Basidiomycota</taxon>
        <taxon>Agaricomycotina</taxon>
        <taxon>Agaricomycetes</taxon>
        <taxon>Agaricomycetidae</taxon>
        <taxon>Agaricales</taxon>
        <taxon>Marasmiineae</taxon>
        <taxon>Mycenaceae</taxon>
        <taxon>Mycena</taxon>
    </lineage>
</organism>
<dbReference type="Proteomes" id="UP001295794">
    <property type="component" value="Unassembled WGS sequence"/>
</dbReference>
<evidence type="ECO:0000256" key="1">
    <source>
        <dbReference type="SAM" id="MobiDB-lite"/>
    </source>
</evidence>
<keyword evidence="3" id="KW-1185">Reference proteome</keyword>
<gene>
    <name evidence="2" type="ORF">MYCIT1_LOCUS794</name>
</gene>
<evidence type="ECO:0000313" key="3">
    <source>
        <dbReference type="Proteomes" id="UP001295794"/>
    </source>
</evidence>
<dbReference type="EMBL" id="CAVNYO010000012">
    <property type="protein sequence ID" value="CAK5262246.1"/>
    <property type="molecule type" value="Genomic_DNA"/>
</dbReference>
<feature type="compositionally biased region" description="Polar residues" evidence="1">
    <location>
        <begin position="58"/>
        <end position="67"/>
    </location>
</feature>
<accession>A0AAD2GRP2</accession>
<feature type="compositionally biased region" description="Low complexity" evidence="1">
    <location>
        <begin position="1"/>
        <end position="13"/>
    </location>
</feature>
<protein>
    <submittedName>
        <fullName evidence="2">Uncharacterized protein</fullName>
    </submittedName>
</protein>
<proteinExistence type="predicted"/>
<feature type="region of interest" description="Disordered" evidence="1">
    <location>
        <begin position="1"/>
        <end position="96"/>
    </location>
</feature>
<comment type="caution">
    <text evidence="2">The sequence shown here is derived from an EMBL/GenBank/DDBJ whole genome shotgun (WGS) entry which is preliminary data.</text>
</comment>
<feature type="compositionally biased region" description="Polar residues" evidence="1">
    <location>
        <begin position="22"/>
        <end position="31"/>
    </location>
</feature>
<evidence type="ECO:0000313" key="2">
    <source>
        <dbReference type="EMBL" id="CAK5262246.1"/>
    </source>
</evidence>